<dbReference type="Proteomes" id="UP001207582">
    <property type="component" value="Unassembled WGS sequence"/>
</dbReference>
<dbReference type="PIRSF" id="PIRSF038991">
    <property type="entry name" value="Protein_AbrB"/>
    <property type="match status" value="1"/>
</dbReference>
<keyword evidence="1" id="KW-1133">Transmembrane helix</keyword>
<dbReference type="InterPro" id="IPR007820">
    <property type="entry name" value="AbrB_fam"/>
</dbReference>
<accession>A0ABT3J5B0</accession>
<reference evidence="2 3" key="1">
    <citation type="submission" date="2022-10" db="EMBL/GenBank/DDBJ databases">
        <title>Defluviimonas sp. CAU 1641 isolated from mud.</title>
        <authorList>
            <person name="Kim W."/>
        </authorList>
    </citation>
    <scope>NUCLEOTIDE SEQUENCE [LARGE SCALE GENOMIC DNA]</scope>
    <source>
        <strain evidence="2 3">CAU 1641</strain>
    </source>
</reference>
<dbReference type="Pfam" id="PF05145">
    <property type="entry name" value="AbrB"/>
    <property type="match status" value="1"/>
</dbReference>
<feature type="transmembrane region" description="Helical" evidence="1">
    <location>
        <begin position="112"/>
        <end position="133"/>
    </location>
</feature>
<evidence type="ECO:0000256" key="1">
    <source>
        <dbReference type="SAM" id="Phobius"/>
    </source>
</evidence>
<keyword evidence="3" id="KW-1185">Reference proteome</keyword>
<feature type="transmembrane region" description="Helical" evidence="1">
    <location>
        <begin position="237"/>
        <end position="255"/>
    </location>
</feature>
<dbReference type="PANTHER" id="PTHR38457:SF1">
    <property type="entry name" value="REGULATOR ABRB-RELATED"/>
    <property type="match status" value="1"/>
</dbReference>
<feature type="transmembrane region" description="Helical" evidence="1">
    <location>
        <begin position="204"/>
        <end position="230"/>
    </location>
</feature>
<organism evidence="2 3">
    <name type="scientific">Defluviimonas salinarum</name>
    <dbReference type="NCBI Taxonomy" id="2992147"/>
    <lineage>
        <taxon>Bacteria</taxon>
        <taxon>Pseudomonadati</taxon>
        <taxon>Pseudomonadota</taxon>
        <taxon>Alphaproteobacteria</taxon>
        <taxon>Rhodobacterales</taxon>
        <taxon>Paracoccaceae</taxon>
        <taxon>Albidovulum</taxon>
    </lineage>
</organism>
<comment type="caution">
    <text evidence="2">The sequence shown here is derived from an EMBL/GenBank/DDBJ whole genome shotgun (WGS) entry which is preliminary data.</text>
</comment>
<protein>
    <submittedName>
        <fullName evidence="2">AbrB family transcriptional regulator</fullName>
    </submittedName>
</protein>
<feature type="transmembrane region" description="Helical" evidence="1">
    <location>
        <begin position="261"/>
        <end position="281"/>
    </location>
</feature>
<keyword evidence="1" id="KW-0812">Transmembrane</keyword>
<evidence type="ECO:0000313" key="3">
    <source>
        <dbReference type="Proteomes" id="UP001207582"/>
    </source>
</evidence>
<feature type="transmembrane region" description="Helical" evidence="1">
    <location>
        <begin position="51"/>
        <end position="71"/>
    </location>
</feature>
<keyword evidence="1" id="KW-0472">Membrane</keyword>
<gene>
    <name evidence="2" type="ORF">OM960_14760</name>
</gene>
<proteinExistence type="predicted"/>
<name>A0ABT3J5B0_9RHOB</name>
<feature type="transmembrane region" description="Helical" evidence="1">
    <location>
        <begin position="83"/>
        <end position="100"/>
    </location>
</feature>
<feature type="transmembrane region" description="Helical" evidence="1">
    <location>
        <begin position="293"/>
        <end position="316"/>
    </location>
</feature>
<feature type="transmembrane region" description="Helical" evidence="1">
    <location>
        <begin position="175"/>
        <end position="192"/>
    </location>
</feature>
<evidence type="ECO:0000313" key="2">
    <source>
        <dbReference type="EMBL" id="MCW3782847.1"/>
    </source>
</evidence>
<dbReference type="PANTHER" id="PTHR38457">
    <property type="entry name" value="REGULATOR ABRB-RELATED"/>
    <property type="match status" value="1"/>
</dbReference>
<sequence length="372" mass="38233">MTGGVAAAIRDAGISMRHLIDRLLGAPHWPTVGLTYALGLAGGFGAQALHLPLPMLLGSLLAVGAAAVGGLKPFGHLPQAPQKIRMVFVPVIGIAIGGAARPEILAEAPRWVPSLLALCLFIPLVHFLGFRLLTATRRVDRRTAFYGTAPGGLVETVQMGEEAGADVQMLAMLQFLRLILTIVLVPVAFSWMEGHAVGSAAGAAVAGSALGVRDVAVLAVAAVAGALIGLKLRLPAGHVLGPILLSAAAHMAGWTEGVPPGWLLAAAQVVVGTSLGVRFAGMPKGRILVALRLALMNAVITIGTAVGFALALAPLTGEPVRAVFLAFAPGGLIEMGLIALSLKMSILYVTAHHLVRIILAVSFVRAFGGRME</sequence>
<dbReference type="EMBL" id="JAPDOG010000013">
    <property type="protein sequence ID" value="MCW3782847.1"/>
    <property type="molecule type" value="Genomic_DNA"/>
</dbReference>
<feature type="transmembrane region" description="Helical" evidence="1">
    <location>
        <begin position="322"/>
        <end position="342"/>
    </location>
</feature>